<feature type="transmembrane region" description="Helical" evidence="2">
    <location>
        <begin position="151"/>
        <end position="170"/>
    </location>
</feature>
<dbReference type="Proteomes" id="UP000011531">
    <property type="component" value="Unassembled WGS sequence"/>
</dbReference>
<proteinExistence type="predicted"/>
<reference evidence="3 4" key="1">
    <citation type="journal article" date="2014" name="PLoS Genet.">
        <title>Phylogenetically driven sequencing of extremely halophilic archaea reveals strategies for static and dynamic osmo-response.</title>
        <authorList>
            <person name="Becker E.A."/>
            <person name="Seitzer P.M."/>
            <person name="Tritt A."/>
            <person name="Larsen D."/>
            <person name="Krusor M."/>
            <person name="Yao A.I."/>
            <person name="Wu D."/>
            <person name="Madern D."/>
            <person name="Eisen J.A."/>
            <person name="Darling A.E."/>
            <person name="Facciotti M.T."/>
        </authorList>
    </citation>
    <scope>NUCLEOTIDE SEQUENCE [LARGE SCALE GENOMIC DNA]</scope>
    <source>
        <strain evidence="3 4">DSM 18795</strain>
    </source>
</reference>
<evidence type="ECO:0000256" key="1">
    <source>
        <dbReference type="SAM" id="MobiDB-lite"/>
    </source>
</evidence>
<accession>L9XXC0</accession>
<evidence type="ECO:0008006" key="5">
    <source>
        <dbReference type="Google" id="ProtNLM"/>
    </source>
</evidence>
<organism evidence="3 4">
    <name type="scientific">Natronococcus jeotgali DSM 18795</name>
    <dbReference type="NCBI Taxonomy" id="1227498"/>
    <lineage>
        <taxon>Archaea</taxon>
        <taxon>Methanobacteriati</taxon>
        <taxon>Methanobacteriota</taxon>
        <taxon>Stenosarchaea group</taxon>
        <taxon>Halobacteria</taxon>
        <taxon>Halobacteriales</taxon>
        <taxon>Natrialbaceae</taxon>
        <taxon>Natronococcus</taxon>
    </lineage>
</organism>
<feature type="region of interest" description="Disordered" evidence="1">
    <location>
        <begin position="1"/>
        <end position="23"/>
    </location>
</feature>
<evidence type="ECO:0000256" key="2">
    <source>
        <dbReference type="SAM" id="Phobius"/>
    </source>
</evidence>
<dbReference type="STRING" id="1227498.C492_00809"/>
<protein>
    <recommendedName>
        <fullName evidence="5">DUF2391 domain-containing protein</fullName>
    </recommendedName>
</protein>
<gene>
    <name evidence="3" type="ORF">C492_00809</name>
</gene>
<comment type="caution">
    <text evidence="3">The sequence shown here is derived from an EMBL/GenBank/DDBJ whole genome shotgun (WGS) entry which is preliminary data.</text>
</comment>
<feature type="transmembrane region" description="Helical" evidence="2">
    <location>
        <begin position="111"/>
        <end position="131"/>
    </location>
</feature>
<keyword evidence="2" id="KW-1133">Transmembrane helix</keyword>
<dbReference type="RefSeq" id="WP_008419611.1">
    <property type="nucleotide sequence ID" value="NZ_AOIA01000017.1"/>
</dbReference>
<sequence>MSEREPHAGSEPSVRADSSSEADLERLVEELEELEELVDHPAEREQVRRAIRTAHHVPGLHAVENGIKRYTTRDMAEAFVGSILLSLPLLVEDGVFEIAEHFVEFTVAGVPVFLLSNVLFIGLFTTALLYWTDIRDLGVTDPLFGFVPRRLVGILGISLLTATGLMIMWGRILEGEPTAAEAFGRITVIWTAGAFGAALGDILPEKNEGDDTAIGRIDDRDR</sequence>
<keyword evidence="2" id="KW-0472">Membrane</keyword>
<dbReference type="AlphaFoldDB" id="L9XXC0"/>
<feature type="transmembrane region" description="Helical" evidence="2">
    <location>
        <begin position="182"/>
        <end position="203"/>
    </location>
</feature>
<keyword evidence="4" id="KW-1185">Reference proteome</keyword>
<keyword evidence="2" id="KW-0812">Transmembrane</keyword>
<dbReference type="PATRIC" id="fig|1227498.3.peg.149"/>
<evidence type="ECO:0000313" key="4">
    <source>
        <dbReference type="Proteomes" id="UP000011531"/>
    </source>
</evidence>
<dbReference type="EMBL" id="AOIA01000017">
    <property type="protein sequence ID" value="ELY66420.1"/>
    <property type="molecule type" value="Genomic_DNA"/>
</dbReference>
<evidence type="ECO:0000313" key="3">
    <source>
        <dbReference type="EMBL" id="ELY66420.1"/>
    </source>
</evidence>
<name>L9XXC0_9EURY</name>
<dbReference type="OrthoDB" id="328136at2157"/>